<accession>A0AAU9RL04</accession>
<proteinExistence type="predicted"/>
<sequence>MHRYSSLHDAMKALNAAGQYYSLNDMVIHPSKDPNVKKYHDAKYRFSANFMSSSFLIVQSWLKLWHCHSLCGNLLHIPRANFFLTKVCLLM</sequence>
<dbReference type="EMBL" id="CAJVSB020000198">
    <property type="protein sequence ID" value="CAH2042843.1"/>
    <property type="molecule type" value="Genomic_DNA"/>
</dbReference>
<evidence type="ECO:0000313" key="2">
    <source>
        <dbReference type="Proteomes" id="UP000836841"/>
    </source>
</evidence>
<keyword evidence="2" id="KW-1185">Reference proteome</keyword>
<gene>
    <name evidence="1" type="ORF">TAV2_LOCUS4815</name>
</gene>
<dbReference type="Proteomes" id="UP000836841">
    <property type="component" value="Unassembled WGS sequence"/>
</dbReference>
<comment type="caution">
    <text evidence="1">The sequence shown here is derived from an EMBL/GenBank/DDBJ whole genome shotgun (WGS) entry which is preliminary data.</text>
</comment>
<dbReference type="AlphaFoldDB" id="A0AAU9RL04"/>
<protein>
    <submittedName>
        <fullName evidence="1">Uncharacterized protein</fullName>
    </submittedName>
</protein>
<organism evidence="1 2">
    <name type="scientific">Thlaspi arvense</name>
    <name type="common">Field penny-cress</name>
    <dbReference type="NCBI Taxonomy" id="13288"/>
    <lineage>
        <taxon>Eukaryota</taxon>
        <taxon>Viridiplantae</taxon>
        <taxon>Streptophyta</taxon>
        <taxon>Embryophyta</taxon>
        <taxon>Tracheophyta</taxon>
        <taxon>Spermatophyta</taxon>
        <taxon>Magnoliopsida</taxon>
        <taxon>eudicotyledons</taxon>
        <taxon>Gunneridae</taxon>
        <taxon>Pentapetalae</taxon>
        <taxon>rosids</taxon>
        <taxon>malvids</taxon>
        <taxon>Brassicales</taxon>
        <taxon>Brassicaceae</taxon>
        <taxon>Thlaspideae</taxon>
        <taxon>Thlaspi</taxon>
    </lineage>
</organism>
<reference evidence="1 2" key="1">
    <citation type="submission" date="2022-03" db="EMBL/GenBank/DDBJ databases">
        <authorList>
            <person name="Nunn A."/>
            <person name="Chopra R."/>
            <person name="Nunn A."/>
            <person name="Contreras Garrido A."/>
        </authorList>
    </citation>
    <scope>NUCLEOTIDE SEQUENCE [LARGE SCALE GENOMIC DNA]</scope>
</reference>
<name>A0AAU9RL04_THLAR</name>
<evidence type="ECO:0000313" key="1">
    <source>
        <dbReference type="EMBL" id="CAH2042843.1"/>
    </source>
</evidence>